<dbReference type="InterPro" id="IPR016181">
    <property type="entry name" value="Acyl_CoA_acyltransferase"/>
</dbReference>
<dbReference type="STRING" id="1688.BCUN_2193"/>
<dbReference type="OrthoDB" id="9789603at2"/>
<dbReference type="InterPro" id="IPR050769">
    <property type="entry name" value="NAT_camello-type"/>
</dbReference>
<dbReference type="Pfam" id="PF00583">
    <property type="entry name" value="Acetyltransf_1"/>
    <property type="match status" value="1"/>
</dbReference>
<dbReference type="PANTHER" id="PTHR13947:SF37">
    <property type="entry name" value="LD18367P"/>
    <property type="match status" value="1"/>
</dbReference>
<comment type="caution">
    <text evidence="3">The sequence shown here is derived from an EMBL/GenBank/DDBJ whole genome shotgun (WGS) entry which is preliminary data.</text>
</comment>
<feature type="domain" description="N-acetyltransferase" evidence="2">
    <location>
        <begin position="1"/>
        <end position="157"/>
    </location>
</feature>
<reference evidence="3 4" key="1">
    <citation type="submission" date="2014-03" db="EMBL/GenBank/DDBJ databases">
        <title>Genomics of Bifidobacteria.</title>
        <authorList>
            <person name="Ventura M."/>
            <person name="Milani C."/>
            <person name="Lugli G.A."/>
        </authorList>
    </citation>
    <scope>NUCLEOTIDE SEQUENCE [LARGE SCALE GENOMIC DNA]</scope>
    <source>
        <strain evidence="3 4">LMG 10738</strain>
    </source>
</reference>
<keyword evidence="4" id="KW-1185">Reference proteome</keyword>
<dbReference type="PROSITE" id="PS51186">
    <property type="entry name" value="GNAT"/>
    <property type="match status" value="1"/>
</dbReference>
<dbReference type="EMBL" id="JGYV01000027">
    <property type="protein sequence ID" value="KFI58983.1"/>
    <property type="molecule type" value="Genomic_DNA"/>
</dbReference>
<sequence length="157" mass="17442">MRIIDYDGTYPDDVIALILHIQNDEAGIGLPLEEQPDLLDIPRAYIAPGGFWLAVDDDGALVGAIGLMNVGASCGILKKFFVRADRRAHGVDGALYRVLMAHCVRRAISTLILDTPSVAVDSHRFYERRGFVRADRLELPSAYGFPDRDSLLYLKRL</sequence>
<dbReference type="Gene3D" id="3.40.630.30">
    <property type="match status" value="1"/>
</dbReference>
<evidence type="ECO:0000259" key="2">
    <source>
        <dbReference type="PROSITE" id="PS51186"/>
    </source>
</evidence>
<evidence type="ECO:0000313" key="3">
    <source>
        <dbReference type="EMBL" id="KFI58983.1"/>
    </source>
</evidence>
<dbReference type="eggNOG" id="COG1246">
    <property type="taxonomic scope" value="Bacteria"/>
</dbReference>
<gene>
    <name evidence="3" type="ORF">BCUN_2193</name>
</gene>
<dbReference type="PANTHER" id="PTHR13947">
    <property type="entry name" value="GNAT FAMILY N-ACETYLTRANSFERASE"/>
    <property type="match status" value="1"/>
</dbReference>
<organism evidence="3 4">
    <name type="scientific">Bifidobacterium cuniculi</name>
    <dbReference type="NCBI Taxonomy" id="1688"/>
    <lineage>
        <taxon>Bacteria</taxon>
        <taxon>Bacillati</taxon>
        <taxon>Actinomycetota</taxon>
        <taxon>Actinomycetes</taxon>
        <taxon>Bifidobacteriales</taxon>
        <taxon>Bifidobacteriaceae</taxon>
        <taxon>Bifidobacterium</taxon>
    </lineage>
</organism>
<protein>
    <submittedName>
        <fullName evidence="3">Acetyltransferase</fullName>
    </submittedName>
</protein>
<dbReference type="AlphaFoldDB" id="A0A087AJN3"/>
<accession>A0A087AJN3</accession>
<name>A0A087AJN3_9BIFI</name>
<dbReference type="InterPro" id="IPR000182">
    <property type="entry name" value="GNAT_dom"/>
</dbReference>
<dbReference type="Proteomes" id="UP000029067">
    <property type="component" value="Unassembled WGS sequence"/>
</dbReference>
<keyword evidence="1 3" id="KW-0808">Transferase</keyword>
<evidence type="ECO:0000313" key="4">
    <source>
        <dbReference type="Proteomes" id="UP000029067"/>
    </source>
</evidence>
<dbReference type="GO" id="GO:0008080">
    <property type="term" value="F:N-acetyltransferase activity"/>
    <property type="evidence" value="ECO:0007669"/>
    <property type="project" value="InterPro"/>
</dbReference>
<evidence type="ECO:0000256" key="1">
    <source>
        <dbReference type="ARBA" id="ARBA00022679"/>
    </source>
</evidence>
<proteinExistence type="predicted"/>
<dbReference type="SUPFAM" id="SSF55729">
    <property type="entry name" value="Acyl-CoA N-acyltransferases (Nat)"/>
    <property type="match status" value="1"/>
</dbReference>